<dbReference type="AlphaFoldDB" id="K6YN54"/>
<evidence type="ECO:0000313" key="2">
    <source>
        <dbReference type="EMBL" id="GAC18073.1"/>
    </source>
</evidence>
<keyword evidence="1" id="KW-1133">Transmembrane helix</keyword>
<proteinExistence type="predicted"/>
<reference evidence="2 3" key="1">
    <citation type="journal article" date="2017" name="Antonie Van Leeuwenhoek">
        <title>Rhizobium rhizosphaerae sp. nov., a novel species isolated from rice rhizosphere.</title>
        <authorList>
            <person name="Zhao J.J."/>
            <person name="Zhang J."/>
            <person name="Zhang R.J."/>
            <person name="Zhang C.W."/>
            <person name="Yin H.Q."/>
            <person name="Zhang X.X."/>
        </authorList>
    </citation>
    <scope>NUCLEOTIDE SEQUENCE [LARGE SCALE GENOMIC DNA]</scope>
    <source>
        <strain evidence="2 3">BSs20135</strain>
    </source>
</reference>
<organism evidence="2 3">
    <name type="scientific">Paraglaciecola arctica BSs20135</name>
    <dbReference type="NCBI Taxonomy" id="493475"/>
    <lineage>
        <taxon>Bacteria</taxon>
        <taxon>Pseudomonadati</taxon>
        <taxon>Pseudomonadota</taxon>
        <taxon>Gammaproteobacteria</taxon>
        <taxon>Alteromonadales</taxon>
        <taxon>Alteromonadaceae</taxon>
        <taxon>Paraglaciecola</taxon>
    </lineage>
</organism>
<feature type="transmembrane region" description="Helical" evidence="1">
    <location>
        <begin position="74"/>
        <end position="97"/>
    </location>
</feature>
<dbReference type="EMBL" id="BAEO01000013">
    <property type="protein sequence ID" value="GAC18073.1"/>
    <property type="molecule type" value="Genomic_DNA"/>
</dbReference>
<feature type="transmembrane region" description="Helical" evidence="1">
    <location>
        <begin position="103"/>
        <end position="125"/>
    </location>
</feature>
<name>K6YN54_9ALTE</name>
<evidence type="ECO:0000256" key="1">
    <source>
        <dbReference type="SAM" id="Phobius"/>
    </source>
</evidence>
<dbReference type="STRING" id="493475.GARC_1092"/>
<sequence>MKPAVSLYICIAFLSRSLLILVGSVSVRENGEQLLALFYPDKQYLYISLAIAFPAFLVLLLLGFREKIWNADRCWMFSCIKPLLIFSVLADLGLHIMLASMKYWQFSWVIAVTLLLDSLIVYFLVKDKHTQLMLKDWKKSIPTTPVKPMI</sequence>
<gene>
    <name evidence="2" type="ORF">GARC_1092</name>
</gene>
<keyword evidence="1" id="KW-0812">Transmembrane</keyword>
<evidence type="ECO:0000313" key="3">
    <source>
        <dbReference type="Proteomes" id="UP000006327"/>
    </source>
</evidence>
<comment type="caution">
    <text evidence="2">The sequence shown here is derived from an EMBL/GenBank/DDBJ whole genome shotgun (WGS) entry which is preliminary data.</text>
</comment>
<dbReference type="eggNOG" id="ENOG503399P">
    <property type="taxonomic scope" value="Bacteria"/>
</dbReference>
<protein>
    <recommendedName>
        <fullName evidence="4">DUF2919 domain-containing protein</fullName>
    </recommendedName>
</protein>
<dbReference type="InterPro" id="IPR021318">
    <property type="entry name" value="DUF2919"/>
</dbReference>
<keyword evidence="3" id="KW-1185">Reference proteome</keyword>
<feature type="transmembrane region" description="Helical" evidence="1">
    <location>
        <begin position="43"/>
        <end position="62"/>
    </location>
</feature>
<dbReference type="Proteomes" id="UP000006327">
    <property type="component" value="Unassembled WGS sequence"/>
</dbReference>
<keyword evidence="1" id="KW-0472">Membrane</keyword>
<dbReference type="Pfam" id="PF11143">
    <property type="entry name" value="DUF2919"/>
    <property type="match status" value="1"/>
</dbReference>
<evidence type="ECO:0008006" key="4">
    <source>
        <dbReference type="Google" id="ProtNLM"/>
    </source>
</evidence>
<accession>K6YN54</accession>